<reference evidence="2" key="2">
    <citation type="submission" date="2020-11" db="EMBL/GenBank/DDBJ databases">
        <authorList>
            <person name="McCartney M.A."/>
            <person name="Auch B."/>
            <person name="Kono T."/>
            <person name="Mallez S."/>
            <person name="Becker A."/>
            <person name="Gohl D.M."/>
            <person name="Silverstein K.A.T."/>
            <person name="Koren S."/>
            <person name="Bechman K.B."/>
            <person name="Herman A."/>
            <person name="Abrahante J.E."/>
            <person name="Garbe J."/>
        </authorList>
    </citation>
    <scope>NUCLEOTIDE SEQUENCE</scope>
    <source>
        <strain evidence="2">Duluth1</strain>
        <tissue evidence="2">Whole animal</tissue>
    </source>
</reference>
<dbReference type="EMBL" id="JAIWYP010000009">
    <property type="protein sequence ID" value="KAH3774860.1"/>
    <property type="molecule type" value="Genomic_DNA"/>
</dbReference>
<feature type="signal peptide" evidence="1">
    <location>
        <begin position="1"/>
        <end position="21"/>
    </location>
</feature>
<evidence type="ECO:0000313" key="3">
    <source>
        <dbReference type="Proteomes" id="UP000828390"/>
    </source>
</evidence>
<gene>
    <name evidence="2" type="ORF">DPMN_176253</name>
</gene>
<proteinExistence type="predicted"/>
<organism evidence="2 3">
    <name type="scientific">Dreissena polymorpha</name>
    <name type="common">Zebra mussel</name>
    <name type="synonym">Mytilus polymorpha</name>
    <dbReference type="NCBI Taxonomy" id="45954"/>
    <lineage>
        <taxon>Eukaryota</taxon>
        <taxon>Metazoa</taxon>
        <taxon>Spiralia</taxon>
        <taxon>Lophotrochozoa</taxon>
        <taxon>Mollusca</taxon>
        <taxon>Bivalvia</taxon>
        <taxon>Autobranchia</taxon>
        <taxon>Heteroconchia</taxon>
        <taxon>Euheterodonta</taxon>
        <taxon>Imparidentia</taxon>
        <taxon>Neoheterodontei</taxon>
        <taxon>Myida</taxon>
        <taxon>Dreissenoidea</taxon>
        <taxon>Dreissenidae</taxon>
        <taxon>Dreissena</taxon>
    </lineage>
</organism>
<dbReference type="Proteomes" id="UP000828390">
    <property type="component" value="Unassembled WGS sequence"/>
</dbReference>
<reference evidence="2" key="1">
    <citation type="journal article" date="2019" name="bioRxiv">
        <title>The Genome of the Zebra Mussel, Dreissena polymorpha: A Resource for Invasive Species Research.</title>
        <authorList>
            <person name="McCartney M.A."/>
            <person name="Auch B."/>
            <person name="Kono T."/>
            <person name="Mallez S."/>
            <person name="Zhang Y."/>
            <person name="Obille A."/>
            <person name="Becker A."/>
            <person name="Abrahante J.E."/>
            <person name="Garbe J."/>
            <person name="Badalamenti J.P."/>
            <person name="Herman A."/>
            <person name="Mangelson H."/>
            <person name="Liachko I."/>
            <person name="Sullivan S."/>
            <person name="Sone E.D."/>
            <person name="Koren S."/>
            <person name="Silverstein K.A.T."/>
            <person name="Beckman K.B."/>
            <person name="Gohl D.M."/>
        </authorList>
    </citation>
    <scope>NUCLEOTIDE SEQUENCE</scope>
    <source>
        <strain evidence="2">Duluth1</strain>
        <tissue evidence="2">Whole animal</tissue>
    </source>
</reference>
<sequence length="84" mass="9333">MVNAPSIVSVLLLVCVSGAVGQMTTRTVVTRKFRYETACWDQLYGSPVSGWDYYKVGELVDGHFALLVDLCVSARRNKMIVLSF</sequence>
<comment type="caution">
    <text evidence="2">The sequence shown here is derived from an EMBL/GenBank/DDBJ whole genome shotgun (WGS) entry which is preliminary data.</text>
</comment>
<feature type="chain" id="PRO_5039279296" evidence="1">
    <location>
        <begin position="22"/>
        <end position="84"/>
    </location>
</feature>
<dbReference type="AlphaFoldDB" id="A0A9D4IHY3"/>
<keyword evidence="1" id="KW-0732">Signal</keyword>
<protein>
    <submittedName>
        <fullName evidence="2">Uncharacterized protein</fullName>
    </submittedName>
</protein>
<evidence type="ECO:0000313" key="2">
    <source>
        <dbReference type="EMBL" id="KAH3774860.1"/>
    </source>
</evidence>
<name>A0A9D4IHY3_DREPO</name>
<keyword evidence="3" id="KW-1185">Reference proteome</keyword>
<accession>A0A9D4IHY3</accession>
<evidence type="ECO:0000256" key="1">
    <source>
        <dbReference type="SAM" id="SignalP"/>
    </source>
</evidence>